<name>A0A2Z6RN03_9GLOM</name>
<dbReference type="Gene3D" id="3.80.10.10">
    <property type="entry name" value="Ribonuclease Inhibitor"/>
    <property type="match status" value="1"/>
</dbReference>
<sequence>MKSINLDCLMLIFNILQNDKESLYSCLLVNRRWCNIVIPILWKKHPWHPDLNFQSKKKLFNVILSFLPFSSKKLLSDNNIELPSTVLKLTLFNYINFCEFPSLYDINQIINIVLEEFSNDHKRDLLEQEIYKLFVSQCNNVKSLLWNTSQPITFFPGASSCFSELCELCIDIDSVNSNALYELAQICKNLNTLSIEGTSDCSHNLPELISLIDAQRNLKRLVVYIEVDEEAGKELSKALVRNNNTINSLYLCSVKNIVPSSLTSLVNLKNLTICNWKNYEVEVKDFQEYLAISEFQYLSHIQINYFSCFREISLLIEKTKGNILEVSVETTNKTAKNTGMLIKAIANNCPSINFLSTYIEPNDFIHVKSLLKNCRHLKIIRLDSLNFFVDVNDSNIGDVLLDNLAKFSPKSLDNIAISECWKYSIDSCERFFESYRKQTLKSFGIIRYSQHKDRNYITNEHRDIINKYFTEGVLKYADYTFYF</sequence>
<dbReference type="InterPro" id="IPR032675">
    <property type="entry name" value="LRR_dom_sf"/>
</dbReference>
<evidence type="ECO:0000313" key="1">
    <source>
        <dbReference type="EMBL" id="GBB99584.1"/>
    </source>
</evidence>
<accession>A0A2Z6RN03</accession>
<gene>
    <name evidence="2" type="ORF">RCL2_002855000</name>
    <name evidence="1" type="ORF">RclHR1_03570012</name>
</gene>
<reference evidence="1 3" key="1">
    <citation type="submission" date="2017-11" db="EMBL/GenBank/DDBJ databases">
        <title>The genome of Rhizophagus clarus HR1 reveals common genetic basis of auxotrophy among arbuscular mycorrhizal fungi.</title>
        <authorList>
            <person name="Kobayashi Y."/>
        </authorList>
    </citation>
    <scope>NUCLEOTIDE SEQUENCE [LARGE SCALE GENOMIC DNA]</scope>
    <source>
        <strain evidence="1 3">HR1</strain>
    </source>
</reference>
<proteinExistence type="predicted"/>
<dbReference type="Proteomes" id="UP000247702">
    <property type="component" value="Unassembled WGS sequence"/>
</dbReference>
<keyword evidence="3" id="KW-1185">Reference proteome</keyword>
<evidence type="ECO:0000313" key="2">
    <source>
        <dbReference type="EMBL" id="GET02172.1"/>
    </source>
</evidence>
<dbReference type="Proteomes" id="UP000615446">
    <property type="component" value="Unassembled WGS sequence"/>
</dbReference>
<protein>
    <recommendedName>
        <fullName evidence="4">F-box domain-containing protein</fullName>
    </recommendedName>
</protein>
<dbReference type="OrthoDB" id="2347430at2759"/>
<dbReference type="EMBL" id="BLAL01000304">
    <property type="protein sequence ID" value="GET02172.1"/>
    <property type="molecule type" value="Genomic_DNA"/>
</dbReference>
<reference evidence="2" key="2">
    <citation type="submission" date="2019-10" db="EMBL/GenBank/DDBJ databases">
        <title>Conservation and host-specific expression of non-tandemly repeated heterogenous ribosome RNA gene in arbuscular mycorrhizal fungi.</title>
        <authorList>
            <person name="Maeda T."/>
            <person name="Kobayashi Y."/>
            <person name="Nakagawa T."/>
            <person name="Ezawa T."/>
            <person name="Yamaguchi K."/>
            <person name="Bino T."/>
            <person name="Nishimoto Y."/>
            <person name="Shigenobu S."/>
            <person name="Kawaguchi M."/>
        </authorList>
    </citation>
    <scope>NUCLEOTIDE SEQUENCE</scope>
    <source>
        <strain evidence="2">HR1</strain>
    </source>
</reference>
<evidence type="ECO:0008006" key="4">
    <source>
        <dbReference type="Google" id="ProtNLM"/>
    </source>
</evidence>
<dbReference type="AlphaFoldDB" id="A0A2Z6RN03"/>
<organism evidence="1 3">
    <name type="scientific">Rhizophagus clarus</name>
    <dbReference type="NCBI Taxonomy" id="94130"/>
    <lineage>
        <taxon>Eukaryota</taxon>
        <taxon>Fungi</taxon>
        <taxon>Fungi incertae sedis</taxon>
        <taxon>Mucoromycota</taxon>
        <taxon>Glomeromycotina</taxon>
        <taxon>Glomeromycetes</taxon>
        <taxon>Glomerales</taxon>
        <taxon>Glomeraceae</taxon>
        <taxon>Rhizophagus</taxon>
    </lineage>
</organism>
<dbReference type="STRING" id="94130.A0A2Z6RN03"/>
<dbReference type="EMBL" id="BEXD01002857">
    <property type="protein sequence ID" value="GBB99584.1"/>
    <property type="molecule type" value="Genomic_DNA"/>
</dbReference>
<evidence type="ECO:0000313" key="3">
    <source>
        <dbReference type="Proteomes" id="UP000247702"/>
    </source>
</evidence>
<comment type="caution">
    <text evidence="1">The sequence shown here is derived from an EMBL/GenBank/DDBJ whole genome shotgun (WGS) entry which is preliminary data.</text>
</comment>